<feature type="compositionally biased region" description="Polar residues" evidence="1">
    <location>
        <begin position="435"/>
        <end position="454"/>
    </location>
</feature>
<evidence type="ECO:0000313" key="4">
    <source>
        <dbReference type="Proteomes" id="UP001201812"/>
    </source>
</evidence>
<accession>A0AAD4QRW3</accession>
<dbReference type="AlphaFoldDB" id="A0AAD4QRW3"/>
<dbReference type="EMBL" id="JAKKPZ010000567">
    <property type="protein sequence ID" value="KAI1693949.1"/>
    <property type="molecule type" value="Genomic_DNA"/>
</dbReference>
<dbReference type="Proteomes" id="UP001201812">
    <property type="component" value="Unassembled WGS sequence"/>
</dbReference>
<keyword evidence="4" id="KW-1185">Reference proteome</keyword>
<protein>
    <submittedName>
        <fullName evidence="3">Uncharacterized protein</fullName>
    </submittedName>
</protein>
<sequence>MAQIFLHPALITIFLITCAICGSYAGNVSVNGTQASGRYQKMTLSQIRQMSETNGQAISESNWNMFRSIFAQFAPDSWVKALEAIPLKTIQCLVKVSARIALKIQYNMTLAAKDNSSFEPDSADMMNKLKKNCKKGFNKVIALEKAINATMQQLPQHVKDIGTEFAPKFKQIQEGLQAGNYTAAKALGVEFVEEVRTITPDERKQMGQLFPKLNGVLTDSRIDQLLNMSIAVLKGNSSLQKNMTQLAQDIFLSGVAAGGMMTAMGMNKETPKDLNASSLRLIDDVKNSPQNTSGLGPEDQKKLADSIRFGGESPIKDMNKTGNLVPNNMVPMSMPLPRPAGNGTIPPTFHVLPYVPQYNGTNGTVLASPSRISGIVSPSGMSSGMPQPSDADKALILVPPMPNRIDSTGSMPKNSGIVPQSAGGLDGKILANAMNSAPSGNVQQKMVAQQSQNAGGDKSGGEESNQNGNANDQAMKFF</sequence>
<comment type="caution">
    <text evidence="3">The sequence shown here is derived from an EMBL/GenBank/DDBJ whole genome shotgun (WGS) entry which is preliminary data.</text>
</comment>
<name>A0AAD4QRW3_9BILA</name>
<feature type="chain" id="PRO_5041988080" evidence="2">
    <location>
        <begin position="26"/>
        <end position="478"/>
    </location>
</feature>
<proteinExistence type="predicted"/>
<evidence type="ECO:0000313" key="3">
    <source>
        <dbReference type="EMBL" id="KAI1693949.1"/>
    </source>
</evidence>
<feature type="region of interest" description="Disordered" evidence="1">
    <location>
        <begin position="435"/>
        <end position="478"/>
    </location>
</feature>
<reference evidence="3" key="1">
    <citation type="submission" date="2022-01" db="EMBL/GenBank/DDBJ databases">
        <title>Genome Sequence Resource for Two Populations of Ditylenchus destructor, the Migratory Endoparasitic Phytonematode.</title>
        <authorList>
            <person name="Zhang H."/>
            <person name="Lin R."/>
            <person name="Xie B."/>
        </authorList>
    </citation>
    <scope>NUCLEOTIDE SEQUENCE</scope>
    <source>
        <strain evidence="3">BazhouSP</strain>
    </source>
</reference>
<evidence type="ECO:0000256" key="1">
    <source>
        <dbReference type="SAM" id="MobiDB-lite"/>
    </source>
</evidence>
<gene>
    <name evidence="3" type="ORF">DdX_20362</name>
</gene>
<evidence type="ECO:0000256" key="2">
    <source>
        <dbReference type="SAM" id="SignalP"/>
    </source>
</evidence>
<organism evidence="3 4">
    <name type="scientific">Ditylenchus destructor</name>
    <dbReference type="NCBI Taxonomy" id="166010"/>
    <lineage>
        <taxon>Eukaryota</taxon>
        <taxon>Metazoa</taxon>
        <taxon>Ecdysozoa</taxon>
        <taxon>Nematoda</taxon>
        <taxon>Chromadorea</taxon>
        <taxon>Rhabditida</taxon>
        <taxon>Tylenchina</taxon>
        <taxon>Tylenchomorpha</taxon>
        <taxon>Sphaerularioidea</taxon>
        <taxon>Anguinidae</taxon>
        <taxon>Anguininae</taxon>
        <taxon>Ditylenchus</taxon>
    </lineage>
</organism>
<feature type="signal peptide" evidence="2">
    <location>
        <begin position="1"/>
        <end position="25"/>
    </location>
</feature>
<feature type="compositionally biased region" description="Polar residues" evidence="1">
    <location>
        <begin position="462"/>
        <end position="472"/>
    </location>
</feature>
<keyword evidence="2" id="KW-0732">Signal</keyword>